<organism evidence="3 4">
    <name type="scientific">Clonostachys solani</name>
    <dbReference type="NCBI Taxonomy" id="160281"/>
    <lineage>
        <taxon>Eukaryota</taxon>
        <taxon>Fungi</taxon>
        <taxon>Dikarya</taxon>
        <taxon>Ascomycota</taxon>
        <taxon>Pezizomycotina</taxon>
        <taxon>Sordariomycetes</taxon>
        <taxon>Hypocreomycetidae</taxon>
        <taxon>Hypocreales</taxon>
        <taxon>Bionectriaceae</taxon>
        <taxon>Clonostachys</taxon>
    </lineage>
</organism>
<sequence>LLGLSVVANALVPATSLTAAVQTGAPEPPSTAEIYANLGSTYDKTERPFIHGNLPFVEVSPSNSGSALAERSELDNPDPETSSGKKTYDLGHELCRFRVDDAEDARRVWSETGAGTILDKWVNEMDANNETQWLRQFQEVYLGDPDYLRCDNLGGYTCKIDHQMCNKMAKDGLAGHYWILRAVTSMNSLLSHLKDSIEINKEYFDMPKLVESFKPGDNKYSVRRALESIALAFRISNSAKAPIETFSQAAQDAIGVVESLNPVNKLDLATEVLAGVTTSQSFVSEIENRGESRKLDELLKDLGQRYSGTMERHLQRLMWTALGNQDRANLPQNLLTGDGGYKTDIGKLFGDGKWLLEDASFSLQPFMDQTMLLATQKFLIDVLRSSEATMFVDTQNRRDWCEGEIAEDGYITHQIMDMGLGKDACVGLQKKKWSFISVDQEKLLADRFHMNTNAVFRHLWDCAKDSRYTVPDVMEAIPVGEMKSDGTLPHCYFAMQVFMGNRYDWVANRKDVHQYLVNNWTSNALITREQMFSNNTWNPWSVFGLGVDLPAWIHGRG</sequence>
<keyword evidence="2" id="KW-0732">Signal</keyword>
<dbReference type="AlphaFoldDB" id="A0A9P0EF01"/>
<evidence type="ECO:0000256" key="2">
    <source>
        <dbReference type="SAM" id="SignalP"/>
    </source>
</evidence>
<dbReference type="OrthoDB" id="5138108at2759"/>
<name>A0A9P0EF01_9HYPO</name>
<feature type="signal peptide" evidence="2">
    <location>
        <begin position="1"/>
        <end position="20"/>
    </location>
</feature>
<evidence type="ECO:0000313" key="3">
    <source>
        <dbReference type="EMBL" id="CAH0046345.1"/>
    </source>
</evidence>
<accession>A0A9P0EF01</accession>
<evidence type="ECO:0000256" key="1">
    <source>
        <dbReference type="SAM" id="MobiDB-lite"/>
    </source>
</evidence>
<dbReference type="Proteomes" id="UP000775872">
    <property type="component" value="Unassembled WGS sequence"/>
</dbReference>
<protein>
    <recommendedName>
        <fullName evidence="5">Phospholipase B-like</fullName>
    </recommendedName>
</protein>
<comment type="caution">
    <text evidence="3">The sequence shown here is derived from an EMBL/GenBank/DDBJ whole genome shotgun (WGS) entry which is preliminary data.</text>
</comment>
<gene>
    <name evidence="3" type="ORF">CSOL1703_00012079</name>
</gene>
<keyword evidence="4" id="KW-1185">Reference proteome</keyword>
<feature type="chain" id="PRO_5040501610" description="Phospholipase B-like" evidence="2">
    <location>
        <begin position="21"/>
        <end position="557"/>
    </location>
</feature>
<feature type="region of interest" description="Disordered" evidence="1">
    <location>
        <begin position="61"/>
        <end position="86"/>
    </location>
</feature>
<feature type="non-terminal residue" evidence="3">
    <location>
        <position position="1"/>
    </location>
</feature>
<dbReference type="EMBL" id="CABFOC020000014">
    <property type="protein sequence ID" value="CAH0046345.1"/>
    <property type="molecule type" value="Genomic_DNA"/>
</dbReference>
<proteinExistence type="predicted"/>
<evidence type="ECO:0000313" key="4">
    <source>
        <dbReference type="Proteomes" id="UP000775872"/>
    </source>
</evidence>
<feature type="non-terminal residue" evidence="3">
    <location>
        <position position="557"/>
    </location>
</feature>
<evidence type="ECO:0008006" key="5">
    <source>
        <dbReference type="Google" id="ProtNLM"/>
    </source>
</evidence>
<reference evidence="3" key="1">
    <citation type="submission" date="2021-10" db="EMBL/GenBank/DDBJ databases">
        <authorList>
            <person name="Piombo E."/>
        </authorList>
    </citation>
    <scope>NUCLEOTIDE SEQUENCE</scope>
</reference>